<gene>
    <name evidence="1" type="ORF">F8M41_019281</name>
</gene>
<evidence type="ECO:0000313" key="2">
    <source>
        <dbReference type="Proteomes" id="UP000439903"/>
    </source>
</evidence>
<comment type="caution">
    <text evidence="1">The sequence shown here is derived from an EMBL/GenBank/DDBJ whole genome shotgun (WGS) entry which is preliminary data.</text>
</comment>
<dbReference type="Proteomes" id="UP000439903">
    <property type="component" value="Unassembled WGS sequence"/>
</dbReference>
<accession>A0A8H3ZZI6</accession>
<dbReference type="EMBL" id="WTPW01004927">
    <property type="protein sequence ID" value="KAF0332860.1"/>
    <property type="molecule type" value="Genomic_DNA"/>
</dbReference>
<keyword evidence="2" id="KW-1185">Reference proteome</keyword>
<name>A0A8H3ZZI6_GIGMA</name>
<sequence>SEFINEDKKSPQLLSNVSNIGEKHMTHDGKEIEIIMLGSDMELNCNDEYIYVDDDDECAYLDHKQWEEQRILEAESSKLFLKYDSQDK</sequence>
<protein>
    <submittedName>
        <fullName evidence="1">Uncharacterized protein</fullName>
    </submittedName>
</protein>
<reference evidence="1 2" key="1">
    <citation type="journal article" date="2019" name="Environ. Microbiol.">
        <title>At the nexus of three kingdoms: the genome of the mycorrhizal fungus Gigaspora margarita provides insights into plant, endobacterial and fungal interactions.</title>
        <authorList>
            <person name="Venice F."/>
            <person name="Ghignone S."/>
            <person name="Salvioli di Fossalunga A."/>
            <person name="Amselem J."/>
            <person name="Novero M."/>
            <person name="Xianan X."/>
            <person name="Sedzielewska Toro K."/>
            <person name="Morin E."/>
            <person name="Lipzen A."/>
            <person name="Grigoriev I.V."/>
            <person name="Henrissat B."/>
            <person name="Martin F.M."/>
            <person name="Bonfante P."/>
        </authorList>
    </citation>
    <scope>NUCLEOTIDE SEQUENCE [LARGE SCALE GENOMIC DNA]</scope>
    <source>
        <strain evidence="1 2">BEG34</strain>
    </source>
</reference>
<feature type="non-terminal residue" evidence="1">
    <location>
        <position position="1"/>
    </location>
</feature>
<proteinExistence type="predicted"/>
<organism evidence="1 2">
    <name type="scientific">Gigaspora margarita</name>
    <dbReference type="NCBI Taxonomy" id="4874"/>
    <lineage>
        <taxon>Eukaryota</taxon>
        <taxon>Fungi</taxon>
        <taxon>Fungi incertae sedis</taxon>
        <taxon>Mucoromycota</taxon>
        <taxon>Glomeromycotina</taxon>
        <taxon>Glomeromycetes</taxon>
        <taxon>Diversisporales</taxon>
        <taxon>Gigasporaceae</taxon>
        <taxon>Gigaspora</taxon>
    </lineage>
</organism>
<evidence type="ECO:0000313" key="1">
    <source>
        <dbReference type="EMBL" id="KAF0332860.1"/>
    </source>
</evidence>
<dbReference type="AlphaFoldDB" id="A0A8H3ZZI6"/>